<feature type="transmembrane region" description="Helical" evidence="6">
    <location>
        <begin position="285"/>
        <end position="309"/>
    </location>
</feature>
<dbReference type="WBParaSite" id="Gr19_v10_g14936.t2">
    <property type="protein sequence ID" value="Gr19_v10_g14936.t2"/>
    <property type="gene ID" value="Gr19_v10_g14936"/>
</dbReference>
<feature type="transmembrane region" description="Helical" evidence="6">
    <location>
        <begin position="76"/>
        <end position="100"/>
    </location>
</feature>
<evidence type="ECO:0000256" key="2">
    <source>
        <dbReference type="ARBA" id="ARBA00022692"/>
    </source>
</evidence>
<keyword evidence="2 5" id="KW-0812">Transmembrane</keyword>
<dbReference type="Proteomes" id="UP000887572">
    <property type="component" value="Unplaced"/>
</dbReference>
<dbReference type="InterPro" id="IPR019427">
    <property type="entry name" value="7TM_GPCR_serpentine_rcpt_Srw"/>
</dbReference>
<evidence type="ECO:0000256" key="5">
    <source>
        <dbReference type="RuleBase" id="RU000688"/>
    </source>
</evidence>
<keyword evidence="3 6" id="KW-1133">Transmembrane helix</keyword>
<accession>A0A914HB14</accession>
<dbReference type="AlphaFoldDB" id="A0A914HB14"/>
<sequence>MPNSSLFIPSAELVQPPVQWFTRCLSPRSLSLTTTDLDEFLLHYLFPFQFSIGFIGDALNLWILLSPEMRNRANDLLAAVSMSDLGFFTVMLPHSLALFFGTNLRVRYPYLLYRQELSALANWFSASSSILIFAVTIERFLVIRAPLRSRRYWTSVQRFIFFLAIYGGTFLLTTYHYFEYDCQLAYFCNGTQLYVFCYSGGTQTHPGSPWNSIAIEPSSFRRFLIQMSTICNAIFTVFVPILGVALMNILLLRQLRINDQLVRTSSENSAIQGLLSTQLKNRRRITISVLAISSCFAISHGPSAVFSLWELLIGYSANNRAIFAAMSIANALVVTGKMLNFPLYCLSSAHFRTKFATIFGQKFPQLHQSSRNMAKRFSARSETTVNAGCSGGTNGRKPTKTAPKFTGTNVCRQNRMNAEQFPAIDDESNRIC</sequence>
<proteinExistence type="inferred from homology"/>
<reference evidence="9" key="1">
    <citation type="submission" date="2022-11" db="UniProtKB">
        <authorList>
            <consortium name="WormBaseParasite"/>
        </authorList>
    </citation>
    <scope>IDENTIFICATION</scope>
</reference>
<dbReference type="PROSITE" id="PS00237">
    <property type="entry name" value="G_PROTEIN_RECEP_F1_1"/>
    <property type="match status" value="1"/>
</dbReference>
<comment type="similarity">
    <text evidence="5">Belongs to the G-protein coupled receptor 1 family.</text>
</comment>
<dbReference type="PANTHER" id="PTHR46895">
    <property type="entry name" value="PROTEIN CBG20548-RELATED"/>
    <property type="match status" value="1"/>
</dbReference>
<feature type="transmembrane region" description="Helical" evidence="6">
    <location>
        <begin position="159"/>
        <end position="178"/>
    </location>
</feature>
<evidence type="ECO:0000313" key="8">
    <source>
        <dbReference type="Proteomes" id="UP000887572"/>
    </source>
</evidence>
<evidence type="ECO:0000256" key="1">
    <source>
        <dbReference type="ARBA" id="ARBA00004370"/>
    </source>
</evidence>
<feature type="domain" description="G-protein coupled receptors family 1 profile" evidence="7">
    <location>
        <begin position="56"/>
        <end position="344"/>
    </location>
</feature>
<organism evidence="8 9">
    <name type="scientific">Globodera rostochiensis</name>
    <name type="common">Golden nematode worm</name>
    <name type="synonym">Heterodera rostochiensis</name>
    <dbReference type="NCBI Taxonomy" id="31243"/>
    <lineage>
        <taxon>Eukaryota</taxon>
        <taxon>Metazoa</taxon>
        <taxon>Ecdysozoa</taxon>
        <taxon>Nematoda</taxon>
        <taxon>Chromadorea</taxon>
        <taxon>Rhabditida</taxon>
        <taxon>Tylenchina</taxon>
        <taxon>Tylenchomorpha</taxon>
        <taxon>Tylenchoidea</taxon>
        <taxon>Heteroderidae</taxon>
        <taxon>Heteroderinae</taxon>
        <taxon>Globodera</taxon>
    </lineage>
</organism>
<dbReference type="PRINTS" id="PR00237">
    <property type="entry name" value="GPCRRHODOPSN"/>
</dbReference>
<feature type="transmembrane region" description="Helical" evidence="6">
    <location>
        <begin position="120"/>
        <end position="138"/>
    </location>
</feature>
<dbReference type="Gene3D" id="1.20.1070.10">
    <property type="entry name" value="Rhodopsin 7-helix transmembrane proteins"/>
    <property type="match status" value="1"/>
</dbReference>
<dbReference type="PROSITE" id="PS50262">
    <property type="entry name" value="G_PROTEIN_RECEP_F1_2"/>
    <property type="match status" value="1"/>
</dbReference>
<keyword evidence="5" id="KW-0297">G-protein coupled receptor</keyword>
<dbReference type="Pfam" id="PF10324">
    <property type="entry name" value="7TM_GPCR_Srw"/>
    <property type="match status" value="1"/>
</dbReference>
<evidence type="ECO:0000259" key="7">
    <source>
        <dbReference type="PROSITE" id="PS50262"/>
    </source>
</evidence>
<keyword evidence="8" id="KW-1185">Reference proteome</keyword>
<keyword evidence="5" id="KW-0675">Receptor</keyword>
<comment type="subcellular location">
    <subcellularLocation>
        <location evidence="1">Membrane</location>
    </subcellularLocation>
</comment>
<feature type="transmembrane region" description="Helical" evidence="6">
    <location>
        <begin position="41"/>
        <end position="64"/>
    </location>
</feature>
<dbReference type="InterPro" id="IPR000276">
    <property type="entry name" value="GPCR_Rhodpsn"/>
</dbReference>
<dbReference type="SUPFAM" id="SSF81321">
    <property type="entry name" value="Family A G protein-coupled receptor-like"/>
    <property type="match status" value="1"/>
</dbReference>
<evidence type="ECO:0000256" key="6">
    <source>
        <dbReference type="SAM" id="Phobius"/>
    </source>
</evidence>
<dbReference type="PANTHER" id="PTHR46895:SF6">
    <property type="entry name" value="G-PROTEIN COUPLED RECEPTORS FAMILY 1 PROFILE DOMAIN-CONTAINING PROTEIN"/>
    <property type="match status" value="1"/>
</dbReference>
<feature type="transmembrane region" description="Helical" evidence="6">
    <location>
        <begin position="223"/>
        <end position="251"/>
    </location>
</feature>
<dbReference type="GO" id="GO:0008528">
    <property type="term" value="F:G protein-coupled peptide receptor activity"/>
    <property type="evidence" value="ECO:0007669"/>
    <property type="project" value="InterPro"/>
</dbReference>
<protein>
    <submittedName>
        <fullName evidence="9">G-protein coupled receptors family 1 profile domain-containing protein</fullName>
    </submittedName>
</protein>
<keyword evidence="5" id="KW-0807">Transducer</keyword>
<feature type="transmembrane region" description="Helical" evidence="6">
    <location>
        <begin position="321"/>
        <end position="346"/>
    </location>
</feature>
<evidence type="ECO:0000313" key="9">
    <source>
        <dbReference type="WBParaSite" id="Gr19_v10_g14936.t2"/>
    </source>
</evidence>
<keyword evidence="4 6" id="KW-0472">Membrane</keyword>
<evidence type="ECO:0000256" key="3">
    <source>
        <dbReference type="ARBA" id="ARBA00022989"/>
    </source>
</evidence>
<dbReference type="GO" id="GO:0016020">
    <property type="term" value="C:membrane"/>
    <property type="evidence" value="ECO:0007669"/>
    <property type="project" value="UniProtKB-SubCell"/>
</dbReference>
<name>A0A914HB14_GLORO</name>
<dbReference type="CDD" id="cd14978">
    <property type="entry name" value="7tmA_FMRFamide_R-like"/>
    <property type="match status" value="1"/>
</dbReference>
<dbReference type="InterPro" id="IPR017452">
    <property type="entry name" value="GPCR_Rhodpsn_7TM"/>
</dbReference>
<evidence type="ECO:0000256" key="4">
    <source>
        <dbReference type="ARBA" id="ARBA00023136"/>
    </source>
</evidence>